<organism evidence="2 3">
    <name type="scientific">Thalassolituus pacificus</name>
    <dbReference type="NCBI Taxonomy" id="2975440"/>
    <lineage>
        <taxon>Bacteria</taxon>
        <taxon>Pseudomonadati</taxon>
        <taxon>Pseudomonadota</taxon>
        <taxon>Gammaproteobacteria</taxon>
        <taxon>Oceanospirillales</taxon>
        <taxon>Oceanospirillaceae</taxon>
        <taxon>Thalassolituus</taxon>
    </lineage>
</organism>
<dbReference type="AlphaFoldDB" id="A0A9X2WH85"/>
<evidence type="ECO:0000259" key="1">
    <source>
        <dbReference type="PROSITE" id="PS50925"/>
    </source>
</evidence>
<reference evidence="2" key="1">
    <citation type="journal article" date="2022" name="Front. Microbiol.">
        <title>Genome-based taxonomic rearrangement of Oceanobacter-related bacteria including the description of Thalassolituus hydrocarbonoclasticus sp. nov. and Thalassolituus pacificus sp. nov. and emended description of the genus Thalassolituus.</title>
        <authorList>
            <person name="Dong C."/>
            <person name="Wei L."/>
            <person name="Wang J."/>
            <person name="Lai Q."/>
            <person name="Huang Z."/>
            <person name="Shao Z."/>
        </authorList>
    </citation>
    <scope>NUCLEOTIDE SEQUENCE</scope>
    <source>
        <strain evidence="2">59MF3M-4</strain>
    </source>
</reference>
<proteinExistence type="predicted"/>
<feature type="domain" description="BLUF" evidence="1">
    <location>
        <begin position="2"/>
        <end position="97"/>
    </location>
</feature>
<accession>A0A9X2WH85</accession>
<dbReference type="RefSeq" id="WP_260977181.1">
    <property type="nucleotide sequence ID" value="NZ_JAOANI010000028.1"/>
</dbReference>
<evidence type="ECO:0000313" key="3">
    <source>
        <dbReference type="Proteomes" id="UP001147830"/>
    </source>
</evidence>
<dbReference type="GO" id="GO:0009882">
    <property type="term" value="F:blue light photoreceptor activity"/>
    <property type="evidence" value="ECO:0007669"/>
    <property type="project" value="InterPro"/>
</dbReference>
<evidence type="ECO:0000313" key="2">
    <source>
        <dbReference type="EMBL" id="MCT7360343.1"/>
    </source>
</evidence>
<dbReference type="PROSITE" id="PS50925">
    <property type="entry name" value="BLUF"/>
    <property type="match status" value="1"/>
</dbReference>
<protein>
    <submittedName>
        <fullName evidence="2">BLUF domain-containing protein</fullName>
    </submittedName>
</protein>
<sequence>MLIRLVYASHASFSVGNDRIDPRLGRILTQSRNNNSRREIGGVLYLGDGFFLQCLEGEAAAVDGLYQRICEDSRHHNQVILSRIAIEKRLFSNWSMKYIPAEKSVRSFLQARGYQAFNPFELKATDIEQLVQFFHELQVSGNDAGADDEKETAVKQPAVQQPFWRRWLARLTG</sequence>
<dbReference type="Pfam" id="PF04940">
    <property type="entry name" value="BLUF"/>
    <property type="match status" value="1"/>
</dbReference>
<dbReference type="EMBL" id="JAOANI010000028">
    <property type="protein sequence ID" value="MCT7360343.1"/>
    <property type="molecule type" value="Genomic_DNA"/>
</dbReference>
<comment type="caution">
    <text evidence="2">The sequence shown here is derived from an EMBL/GenBank/DDBJ whole genome shotgun (WGS) entry which is preliminary data.</text>
</comment>
<name>A0A9X2WH85_9GAMM</name>
<dbReference type="SMART" id="SM01034">
    <property type="entry name" value="BLUF"/>
    <property type="match status" value="1"/>
</dbReference>
<gene>
    <name evidence="2" type="ORF">NYR02_15075</name>
</gene>
<dbReference type="GO" id="GO:0071949">
    <property type="term" value="F:FAD binding"/>
    <property type="evidence" value="ECO:0007669"/>
    <property type="project" value="InterPro"/>
</dbReference>
<dbReference type="InterPro" id="IPR007024">
    <property type="entry name" value="BLUF_domain"/>
</dbReference>
<dbReference type="Proteomes" id="UP001147830">
    <property type="component" value="Unassembled WGS sequence"/>
</dbReference>
<reference evidence="2" key="2">
    <citation type="submission" date="2022-08" db="EMBL/GenBank/DDBJ databases">
        <authorList>
            <person name="Dong C."/>
        </authorList>
    </citation>
    <scope>NUCLEOTIDE SEQUENCE</scope>
    <source>
        <strain evidence="2">59MF3M-4</strain>
    </source>
</reference>
<keyword evidence="3" id="KW-1185">Reference proteome</keyword>
<dbReference type="Gene3D" id="3.30.70.100">
    <property type="match status" value="1"/>
</dbReference>
<dbReference type="InterPro" id="IPR036046">
    <property type="entry name" value="Acylphosphatase-like_dom_sf"/>
</dbReference>
<dbReference type="SUPFAM" id="SSF54975">
    <property type="entry name" value="Acylphosphatase/BLUF domain-like"/>
    <property type="match status" value="1"/>
</dbReference>